<organism evidence="6 7">
    <name type="scientific">Alkalibaculum bacchi</name>
    <dbReference type="NCBI Taxonomy" id="645887"/>
    <lineage>
        <taxon>Bacteria</taxon>
        <taxon>Bacillati</taxon>
        <taxon>Bacillota</taxon>
        <taxon>Clostridia</taxon>
        <taxon>Eubacteriales</taxon>
        <taxon>Eubacteriaceae</taxon>
        <taxon>Alkalibaculum</taxon>
    </lineage>
</organism>
<accession>A0A366ID88</accession>
<name>A0A366ID88_9FIRM</name>
<evidence type="ECO:0000256" key="1">
    <source>
        <dbReference type="ARBA" id="ARBA00022485"/>
    </source>
</evidence>
<evidence type="ECO:0000259" key="5">
    <source>
        <dbReference type="PROSITE" id="PS51656"/>
    </source>
</evidence>
<keyword evidence="3" id="KW-0408">Iron</keyword>
<dbReference type="InterPro" id="IPR007202">
    <property type="entry name" value="4Fe-4S_dom"/>
</dbReference>
<dbReference type="RefSeq" id="WP_113919524.1">
    <property type="nucleotide sequence ID" value="NZ_QNRX01000002.1"/>
</dbReference>
<keyword evidence="1" id="KW-0004">4Fe-4S</keyword>
<dbReference type="GO" id="GO:0046872">
    <property type="term" value="F:metal ion binding"/>
    <property type="evidence" value="ECO:0007669"/>
    <property type="project" value="UniProtKB-KW"/>
</dbReference>
<dbReference type="Gene3D" id="3.40.50.11600">
    <property type="match status" value="1"/>
</dbReference>
<evidence type="ECO:0000313" key="7">
    <source>
        <dbReference type="Proteomes" id="UP000253490"/>
    </source>
</evidence>
<evidence type="ECO:0000313" key="6">
    <source>
        <dbReference type="EMBL" id="RBP68953.1"/>
    </source>
</evidence>
<dbReference type="InterPro" id="IPR051069">
    <property type="entry name" value="ACDS_complex_subunit"/>
</dbReference>
<dbReference type="OrthoDB" id="140437at2"/>
<gene>
    <name evidence="6" type="ORF">DES36_10295</name>
</gene>
<keyword evidence="4" id="KW-0411">Iron-sulfur</keyword>
<protein>
    <submittedName>
        <fullName evidence="6">CO-methylating acetyl-CoA synthase corrinoid iron-sulfur protein large subunit</fullName>
    </submittedName>
</protein>
<dbReference type="Pfam" id="PF04060">
    <property type="entry name" value="FeS"/>
    <property type="match status" value="1"/>
</dbReference>
<dbReference type="Pfam" id="PF03599">
    <property type="entry name" value="CdhD"/>
    <property type="match status" value="1"/>
</dbReference>
<evidence type="ECO:0000256" key="2">
    <source>
        <dbReference type="ARBA" id="ARBA00022723"/>
    </source>
</evidence>
<dbReference type="AlphaFoldDB" id="A0A366ID88"/>
<evidence type="ECO:0000256" key="4">
    <source>
        <dbReference type="ARBA" id="ARBA00023014"/>
    </source>
</evidence>
<feature type="domain" description="4Fe-4S" evidence="5">
    <location>
        <begin position="1"/>
        <end position="59"/>
    </location>
</feature>
<dbReference type="EMBL" id="QNRX01000002">
    <property type="protein sequence ID" value="RBP68953.1"/>
    <property type="molecule type" value="Genomic_DNA"/>
</dbReference>
<evidence type="ECO:0000256" key="3">
    <source>
        <dbReference type="ARBA" id="ARBA00023004"/>
    </source>
</evidence>
<proteinExistence type="predicted"/>
<dbReference type="NCBIfam" id="NF003195">
    <property type="entry name" value="PRK04165.1"/>
    <property type="match status" value="1"/>
</dbReference>
<dbReference type="Gene3D" id="3.20.20.20">
    <property type="entry name" value="Dihydropteroate synthase-like"/>
    <property type="match status" value="1"/>
</dbReference>
<comment type="caution">
    <text evidence="6">The sequence shown here is derived from an EMBL/GenBank/DDBJ whole genome shotgun (WGS) entry which is preliminary data.</text>
</comment>
<dbReference type="GO" id="GO:0051539">
    <property type="term" value="F:4 iron, 4 sulfur cluster binding"/>
    <property type="evidence" value="ECO:0007669"/>
    <property type="project" value="UniProtKB-KW"/>
</dbReference>
<dbReference type="Proteomes" id="UP000253490">
    <property type="component" value="Unassembled WGS sequence"/>
</dbReference>
<dbReference type="InterPro" id="IPR016041">
    <property type="entry name" value="Ac-CoA_synth_d_su_TIM-brl"/>
</dbReference>
<dbReference type="PANTHER" id="PTHR36214:SF3">
    <property type="entry name" value="ACETYL-COA DECARBONYLASE_SYNTHASE COMPLEX SUBUNIT GAMMA"/>
    <property type="match status" value="1"/>
</dbReference>
<sequence>MALSGIEIFKLTPRTNCKECGFPTCMAFSMKVASGAVEIGKCPHISDEAKEKLSEATAPPMKTITVGTGDAERKLGGETVLFRHEKTLVSRPLVAVQFADSMSDDIIDAKIANVQKVDYERIGEQMNAESVSVKFDGDKDKYIKLVEKVAALNKVVVLVCDDVAVATEALALVKGAKPVLVGANKDNINEMVALAKDNGAVLGLCADTVEEMYSLVETAQAADYKELILNPGTASMAKTLENTIEIRRTAITGGDRVLGYPSIVFVNDLAGGDPYLETALAATYVLKYGSIIVLSDITYAQALPFFGLRQNIFTDPQKPMRVEPKVYEFANPKEDSPVLLTVDFALTYFVVSGEIERAKAPAYLLIPDAGGYSVLTSWAAGKFGASVIANMVKESGIEQKLTVKKLVLPGKVAVLKGDLQEELPGWEIIVGPEEAMQIPKFLNEFK</sequence>
<keyword evidence="2" id="KW-0479">Metal-binding</keyword>
<dbReference type="InterPro" id="IPR011005">
    <property type="entry name" value="Dihydropteroate_synth-like_sf"/>
</dbReference>
<dbReference type="PROSITE" id="PS51656">
    <property type="entry name" value="4FE4S"/>
    <property type="match status" value="1"/>
</dbReference>
<reference evidence="6 7" key="1">
    <citation type="submission" date="2018-06" db="EMBL/GenBank/DDBJ databases">
        <title>Genomic Encyclopedia of Type Strains, Phase IV (KMG-IV): sequencing the most valuable type-strain genomes for metagenomic binning, comparative biology and taxonomic classification.</title>
        <authorList>
            <person name="Goeker M."/>
        </authorList>
    </citation>
    <scope>NUCLEOTIDE SEQUENCE [LARGE SCALE GENOMIC DNA]</scope>
    <source>
        <strain evidence="6 7">DSM 22112</strain>
    </source>
</reference>
<keyword evidence="7" id="KW-1185">Reference proteome</keyword>
<dbReference type="PANTHER" id="PTHR36214">
    <property type="match status" value="1"/>
</dbReference>